<dbReference type="SUPFAM" id="SSF103378">
    <property type="entry name" value="2-methylcitrate dehydratase PrpD"/>
    <property type="match status" value="1"/>
</dbReference>
<evidence type="ECO:0000313" key="4">
    <source>
        <dbReference type="EMBL" id="WCT73768.1"/>
    </source>
</evidence>
<keyword evidence="5" id="KW-1185">Reference proteome</keyword>
<gene>
    <name evidence="4" type="ORF">PQ455_00615</name>
</gene>
<dbReference type="Pfam" id="PF19305">
    <property type="entry name" value="MmgE_PrpD_C"/>
    <property type="match status" value="1"/>
</dbReference>
<name>A0ABY7TL60_9SPHN</name>
<dbReference type="InterPro" id="IPR036148">
    <property type="entry name" value="MmgE/PrpD_sf"/>
</dbReference>
<evidence type="ECO:0000259" key="3">
    <source>
        <dbReference type="Pfam" id="PF19305"/>
    </source>
</evidence>
<feature type="domain" description="MmgE/PrpD N-terminal" evidence="2">
    <location>
        <begin position="16"/>
        <end position="246"/>
    </location>
</feature>
<dbReference type="InterPro" id="IPR045337">
    <property type="entry name" value="MmgE_PrpD_C"/>
</dbReference>
<accession>A0ABY7TL60</accession>
<evidence type="ECO:0000313" key="5">
    <source>
        <dbReference type="Proteomes" id="UP001220395"/>
    </source>
</evidence>
<comment type="similarity">
    <text evidence="1">Belongs to the PrpD family.</text>
</comment>
<proteinExistence type="inferred from homology"/>
<protein>
    <submittedName>
        <fullName evidence="4">MmgE/PrpD family protein</fullName>
    </submittedName>
</protein>
<dbReference type="EMBL" id="CP117411">
    <property type="protein sequence ID" value="WCT73768.1"/>
    <property type="molecule type" value="Genomic_DNA"/>
</dbReference>
<reference evidence="4 5" key="1">
    <citation type="submission" date="2023-02" db="EMBL/GenBank/DDBJ databases">
        <title>Genome sequence of Sphingomonas naphthae.</title>
        <authorList>
            <person name="Kim S."/>
            <person name="Heo J."/>
            <person name="Kwon S.-W."/>
        </authorList>
    </citation>
    <scope>NUCLEOTIDE SEQUENCE [LARGE SCALE GENOMIC DNA]</scope>
    <source>
        <strain evidence="4 5">KACC 18716</strain>
    </source>
</reference>
<feature type="domain" description="MmgE/PrpD C-terminal" evidence="3">
    <location>
        <begin position="283"/>
        <end position="452"/>
    </location>
</feature>
<dbReference type="RefSeq" id="WP_273688265.1">
    <property type="nucleotide sequence ID" value="NZ_CP117411.1"/>
</dbReference>
<dbReference type="Pfam" id="PF03972">
    <property type="entry name" value="MmgE_PrpD_N"/>
    <property type="match status" value="1"/>
</dbReference>
<evidence type="ECO:0000256" key="1">
    <source>
        <dbReference type="ARBA" id="ARBA00006174"/>
    </source>
</evidence>
<dbReference type="Proteomes" id="UP001220395">
    <property type="component" value="Chromosome"/>
</dbReference>
<dbReference type="Gene3D" id="1.10.4100.10">
    <property type="entry name" value="2-methylcitrate dehydratase PrpD"/>
    <property type="match status" value="1"/>
</dbReference>
<evidence type="ECO:0000259" key="2">
    <source>
        <dbReference type="Pfam" id="PF03972"/>
    </source>
</evidence>
<dbReference type="Gene3D" id="3.30.1330.120">
    <property type="entry name" value="2-methylcitrate dehydratase PrpD"/>
    <property type="match status" value="1"/>
</dbReference>
<sequence length="471" mass="51200">MKHENPVHPSLDPAGALARMVSDTRFEDIPADVIDLAKRAIFDTLAVTVAGSGWEVSPAIADLVGEWGGAPQARVLMHGHRVPAPMAAFANGVMARAIDMGDVHETGGHITEWNVPAMLAVLGIAGRPVSGKDFLVAYVTGGEVGVRASAALNLVRYHTTWGMPGEWNGPLCATASVARLMGLDADGIWNAMGMAYTVHGMSEYNKYSEGTQMARVQHSFAGDTAVKAVLLTQRGVTAPRGIFQGVPSGILRHIAWDDVRPELLTDGLGTRWQLAEGLSMKPYSACKFTHSFIASTITIMRDNRIDHQDIERIDCRGSEGSRMTFEPALAKWNPRSVPEAMFSAPYTIATAAITGGFFLGDLSAAEVLREDRQAMMRRVHITSDPALTDQFEGFPVRITLKDGRAFEHVTPYVRGHTRNPMTWDDLADKLRRCAPFGAVALSPERQARLADLCRNLENLEDVGDIVETMTP</sequence>
<dbReference type="InterPro" id="IPR042183">
    <property type="entry name" value="MmgE/PrpD_sf_1"/>
</dbReference>
<dbReference type="InterPro" id="IPR045336">
    <property type="entry name" value="MmgE_PrpD_N"/>
</dbReference>
<dbReference type="InterPro" id="IPR005656">
    <property type="entry name" value="MmgE_PrpD"/>
</dbReference>
<dbReference type="PANTHER" id="PTHR16943">
    <property type="entry name" value="2-METHYLCITRATE DEHYDRATASE-RELATED"/>
    <property type="match status" value="1"/>
</dbReference>
<dbReference type="InterPro" id="IPR042188">
    <property type="entry name" value="MmgE/PrpD_sf_2"/>
</dbReference>
<dbReference type="PANTHER" id="PTHR16943:SF8">
    <property type="entry name" value="2-METHYLCITRATE DEHYDRATASE"/>
    <property type="match status" value="1"/>
</dbReference>
<organism evidence="4 5">
    <name type="scientific">Sphingomonas naphthae</name>
    <dbReference type="NCBI Taxonomy" id="1813468"/>
    <lineage>
        <taxon>Bacteria</taxon>
        <taxon>Pseudomonadati</taxon>
        <taxon>Pseudomonadota</taxon>
        <taxon>Alphaproteobacteria</taxon>
        <taxon>Sphingomonadales</taxon>
        <taxon>Sphingomonadaceae</taxon>
        <taxon>Sphingomonas</taxon>
    </lineage>
</organism>